<dbReference type="Gene3D" id="3.30.428.10">
    <property type="entry name" value="HIT-like"/>
    <property type="match status" value="1"/>
</dbReference>
<dbReference type="InterPro" id="IPR006767">
    <property type="entry name" value="Cwf19-like_C_dom-2"/>
</dbReference>
<evidence type="ECO:0000256" key="2">
    <source>
        <dbReference type="ARBA" id="ARBA00022771"/>
    </source>
</evidence>
<dbReference type="InterPro" id="IPR025829">
    <property type="entry name" value="Zn_knuckle_CX2CX3GHX4C"/>
</dbReference>
<evidence type="ECO:0000256" key="3">
    <source>
        <dbReference type="ARBA" id="ARBA00022833"/>
    </source>
</evidence>
<keyword evidence="1" id="KW-0479">Metal-binding</keyword>
<accession>A0A4Q1BWJ0</accession>
<dbReference type="Pfam" id="PF13696">
    <property type="entry name" value="zf-CCHC_2"/>
    <property type="match status" value="2"/>
</dbReference>
<dbReference type="Pfam" id="PF04677">
    <property type="entry name" value="CwfJ_C_1"/>
    <property type="match status" value="1"/>
</dbReference>
<gene>
    <name evidence="5" type="ORF">M231_00095</name>
</gene>
<dbReference type="EMBL" id="SDIL01000001">
    <property type="protein sequence ID" value="RXK42541.1"/>
    <property type="molecule type" value="Genomic_DNA"/>
</dbReference>
<dbReference type="InterPro" id="IPR006768">
    <property type="entry name" value="Cwf19-like_C_dom-1"/>
</dbReference>
<dbReference type="GO" id="GO:0003676">
    <property type="term" value="F:nucleic acid binding"/>
    <property type="evidence" value="ECO:0007669"/>
    <property type="project" value="InterPro"/>
</dbReference>
<dbReference type="AlphaFoldDB" id="A0A4Q1BWJ0"/>
<dbReference type="VEuPathDB" id="FungiDB:TREMEDRAFT_59006"/>
<dbReference type="InterPro" id="IPR040194">
    <property type="entry name" value="Cwf19-like"/>
</dbReference>
<dbReference type="FunCoup" id="A0A4Q1BWJ0">
    <property type="interactions" value="904"/>
</dbReference>
<dbReference type="GO" id="GO:0008270">
    <property type="term" value="F:zinc ion binding"/>
    <property type="evidence" value="ECO:0007669"/>
    <property type="project" value="UniProtKB-KW"/>
</dbReference>
<dbReference type="Pfam" id="PF04676">
    <property type="entry name" value="CwfJ_C_2"/>
    <property type="match status" value="1"/>
</dbReference>
<evidence type="ECO:0000313" key="5">
    <source>
        <dbReference type="EMBL" id="RXK42541.1"/>
    </source>
</evidence>
<keyword evidence="6" id="KW-1185">Reference proteome</keyword>
<dbReference type="GO" id="GO:0000398">
    <property type="term" value="P:mRNA splicing, via spliceosome"/>
    <property type="evidence" value="ECO:0007669"/>
    <property type="project" value="TreeGrafter"/>
</dbReference>
<dbReference type="InterPro" id="IPR036265">
    <property type="entry name" value="HIT-like_sf"/>
</dbReference>
<evidence type="ECO:0000256" key="1">
    <source>
        <dbReference type="ARBA" id="ARBA00022723"/>
    </source>
</evidence>
<feature type="domain" description="CCHC-type" evidence="4">
    <location>
        <begin position="342"/>
        <end position="360"/>
    </location>
</feature>
<dbReference type="OrthoDB" id="444325at2759"/>
<name>A0A4Q1BWJ0_TREME</name>
<dbReference type="Proteomes" id="UP000289152">
    <property type="component" value="Unassembled WGS sequence"/>
</dbReference>
<dbReference type="PANTHER" id="PTHR12072:SF4">
    <property type="entry name" value="CWF19-LIKE PROTEIN 1"/>
    <property type="match status" value="1"/>
</dbReference>
<comment type="caution">
    <text evidence="5">The sequence shown here is derived from an EMBL/GenBank/DDBJ whole genome shotgun (WGS) entry which is preliminary data.</text>
</comment>
<sequence length="672" mass="73017">MAHQPQPLKILAIGSPLSALGTLVDKVTSINSKHGPFDACVIVGDLFKQDSDGSELGSLTAVFPVPTYFTIGKYALPQSVKDKIKETGGEVVRNLVFLGKSGVLSTAQGLKIAYVGGTYDEEVYNIPSSENSSTSSISQNDVNALLSNPLISPATKVEDSLASVRDGTSVLPSPFQGIDLLLTSPPPPSLSLLSPSFSSSGISLATPAPPLAEVIRRARPRYLFWADGEGFWEREPWGWSGSDGKEERWTRAVKLGALGGETSEGGKKPRWFYAFSLPAQTPTTALPKRPANATPNPLIMASAPAHNERKRPALEDQHAIAGEDIAMKKGRTGPTGPPDSYICKVCKKLITQHWIQDCPQRKEVDHSKPPSNYSCKICGSHEHFIRECPEKDKSDAPRNPQGRRLPPQNYVCRACGAGGQHYLRDCPVHVEKEQEKHKKKELGPAECWFCLSNPKVTKHLIVAIGSETYVTLPKGQLIPTTAAQVAQGGFKPLVPGGGHVLIIPIAHHPTLMSIPPEDAMSIITELESYKSSLRACYAAYQAVPVTFEIGRLSGRGGHAHVQVVPVPKELTDKVAHAFRVAGEKQGIDWEDEPERALARVGPTGNYFKVECPDGTKMVHLLKGNFDLQFGRMILAGLLGLPHRIDWKDCGQTEAEEKEDAQKFKKAFAPFHS</sequence>
<dbReference type="Gene3D" id="4.10.60.10">
    <property type="entry name" value="Zinc finger, CCHC-type"/>
    <property type="match status" value="1"/>
</dbReference>
<evidence type="ECO:0000259" key="4">
    <source>
        <dbReference type="SMART" id="SM00343"/>
    </source>
</evidence>
<dbReference type="SUPFAM" id="SSF54197">
    <property type="entry name" value="HIT-like"/>
    <property type="match status" value="1"/>
</dbReference>
<keyword evidence="2" id="KW-0863">Zinc-finger</keyword>
<evidence type="ECO:0000313" key="6">
    <source>
        <dbReference type="Proteomes" id="UP000289152"/>
    </source>
</evidence>
<dbReference type="InParanoid" id="A0A4Q1BWJ0"/>
<dbReference type="SMART" id="SM00343">
    <property type="entry name" value="ZnF_C2HC"/>
    <property type="match status" value="3"/>
</dbReference>
<feature type="domain" description="CCHC-type" evidence="4">
    <location>
        <begin position="411"/>
        <end position="428"/>
    </location>
</feature>
<feature type="domain" description="CCHC-type" evidence="4">
    <location>
        <begin position="374"/>
        <end position="390"/>
    </location>
</feature>
<proteinExistence type="predicted"/>
<reference evidence="5 6" key="1">
    <citation type="submission" date="2016-06" db="EMBL/GenBank/DDBJ databases">
        <title>Evolution of pathogenesis and genome organization in the Tremellales.</title>
        <authorList>
            <person name="Cuomo C."/>
            <person name="Litvintseva A."/>
            <person name="Heitman J."/>
            <person name="Chen Y."/>
            <person name="Sun S."/>
            <person name="Springer D."/>
            <person name="Dromer F."/>
            <person name="Young S."/>
            <person name="Zeng Q."/>
            <person name="Chapman S."/>
            <person name="Gujja S."/>
            <person name="Saif S."/>
            <person name="Birren B."/>
        </authorList>
    </citation>
    <scope>NUCLEOTIDE SEQUENCE [LARGE SCALE GENOMIC DNA]</scope>
    <source>
        <strain evidence="5 6">ATCC 28783</strain>
    </source>
</reference>
<protein>
    <submittedName>
        <fullName evidence="5">Nuclear protein</fullName>
    </submittedName>
</protein>
<dbReference type="InterPro" id="IPR001878">
    <property type="entry name" value="Znf_CCHC"/>
</dbReference>
<keyword evidence="3" id="KW-0862">Zinc</keyword>
<dbReference type="GO" id="GO:0071014">
    <property type="term" value="C:post-mRNA release spliceosomal complex"/>
    <property type="evidence" value="ECO:0007669"/>
    <property type="project" value="TreeGrafter"/>
</dbReference>
<dbReference type="GO" id="GO:0061632">
    <property type="term" value="F:RNA lariat debranching enzyme activator activity"/>
    <property type="evidence" value="ECO:0007669"/>
    <property type="project" value="TreeGrafter"/>
</dbReference>
<dbReference type="PANTHER" id="PTHR12072">
    <property type="entry name" value="CWF19, CELL CYCLE CONTROL PROTEIN"/>
    <property type="match status" value="1"/>
</dbReference>
<organism evidence="5 6">
    <name type="scientific">Tremella mesenterica</name>
    <name type="common">Jelly fungus</name>
    <dbReference type="NCBI Taxonomy" id="5217"/>
    <lineage>
        <taxon>Eukaryota</taxon>
        <taxon>Fungi</taxon>
        <taxon>Dikarya</taxon>
        <taxon>Basidiomycota</taxon>
        <taxon>Agaricomycotina</taxon>
        <taxon>Tremellomycetes</taxon>
        <taxon>Tremellales</taxon>
        <taxon>Tremellaceae</taxon>
        <taxon>Tremella</taxon>
    </lineage>
</organism>
<dbReference type="STRING" id="5217.A0A4Q1BWJ0"/>